<dbReference type="SUPFAM" id="SSF56349">
    <property type="entry name" value="DNA breaking-rejoining enzymes"/>
    <property type="match status" value="1"/>
</dbReference>
<sequence length="83" mass="9458">METNPKAKYAHVPWNKGKLTGQKPPLKLKEIWTIRTRLQLSQQTRELALFNLAIDSKLRGCDLVALRVLDVAHGKHTGNHYVT</sequence>
<protein>
    <recommendedName>
        <fullName evidence="3">Phage integrase family protein</fullName>
    </recommendedName>
</protein>
<dbReference type="GO" id="GO:0003677">
    <property type="term" value="F:DNA binding"/>
    <property type="evidence" value="ECO:0007669"/>
    <property type="project" value="InterPro"/>
</dbReference>
<evidence type="ECO:0000313" key="1">
    <source>
        <dbReference type="EMBL" id="TCV82699.1"/>
    </source>
</evidence>
<organism evidence="1 2">
    <name type="scientific">Sulfurirhabdus autotrophica</name>
    <dbReference type="NCBI Taxonomy" id="1706046"/>
    <lineage>
        <taxon>Bacteria</taxon>
        <taxon>Pseudomonadati</taxon>
        <taxon>Pseudomonadota</taxon>
        <taxon>Betaproteobacteria</taxon>
        <taxon>Nitrosomonadales</taxon>
        <taxon>Sulfuricellaceae</taxon>
        <taxon>Sulfurirhabdus</taxon>
    </lineage>
</organism>
<gene>
    <name evidence="1" type="ORF">EDC63_11916</name>
</gene>
<name>A0A4V2W141_9PROT</name>
<proteinExistence type="predicted"/>
<dbReference type="AlphaFoldDB" id="A0A4V2W141"/>
<accession>A0A4V2W141</accession>
<dbReference type="RefSeq" id="WP_223248143.1">
    <property type="nucleotide sequence ID" value="NZ_BHVT01000004.1"/>
</dbReference>
<dbReference type="Proteomes" id="UP000295367">
    <property type="component" value="Unassembled WGS sequence"/>
</dbReference>
<evidence type="ECO:0008006" key="3">
    <source>
        <dbReference type="Google" id="ProtNLM"/>
    </source>
</evidence>
<reference evidence="1 2" key="1">
    <citation type="submission" date="2019-03" db="EMBL/GenBank/DDBJ databases">
        <title>Genomic Encyclopedia of Type Strains, Phase IV (KMG-IV): sequencing the most valuable type-strain genomes for metagenomic binning, comparative biology and taxonomic classification.</title>
        <authorList>
            <person name="Goeker M."/>
        </authorList>
    </citation>
    <scope>NUCLEOTIDE SEQUENCE [LARGE SCALE GENOMIC DNA]</scope>
    <source>
        <strain evidence="1 2">DSM 100309</strain>
    </source>
</reference>
<evidence type="ECO:0000313" key="2">
    <source>
        <dbReference type="Proteomes" id="UP000295367"/>
    </source>
</evidence>
<comment type="caution">
    <text evidence="1">The sequence shown here is derived from an EMBL/GenBank/DDBJ whole genome shotgun (WGS) entry which is preliminary data.</text>
</comment>
<dbReference type="EMBL" id="SMCO01000019">
    <property type="protein sequence ID" value="TCV82699.1"/>
    <property type="molecule type" value="Genomic_DNA"/>
</dbReference>
<dbReference type="InterPro" id="IPR011010">
    <property type="entry name" value="DNA_brk_join_enz"/>
</dbReference>
<keyword evidence="2" id="KW-1185">Reference proteome</keyword>